<dbReference type="Proteomes" id="UP000789759">
    <property type="component" value="Unassembled WGS sequence"/>
</dbReference>
<proteinExistence type="predicted"/>
<evidence type="ECO:0000313" key="1">
    <source>
        <dbReference type="EMBL" id="CAG8596979.1"/>
    </source>
</evidence>
<dbReference type="AlphaFoldDB" id="A0A9N9CFE9"/>
<evidence type="ECO:0000313" key="2">
    <source>
        <dbReference type="Proteomes" id="UP000789759"/>
    </source>
</evidence>
<accession>A0A9N9CFE9</accession>
<gene>
    <name evidence="1" type="ORF">CPELLU_LOCUS6809</name>
</gene>
<dbReference type="OrthoDB" id="2475826at2759"/>
<sequence length="93" mass="10479">IIDTDEDMSLAIETSKNISFKDNCVIVDNRNTDFIINSNEDISFTFNDNEDISFTANNNKDIANNKSINPTIDSKEKKDDEVVAVVCNICKQK</sequence>
<reference evidence="1" key="1">
    <citation type="submission" date="2021-06" db="EMBL/GenBank/DDBJ databases">
        <authorList>
            <person name="Kallberg Y."/>
            <person name="Tangrot J."/>
            <person name="Rosling A."/>
        </authorList>
    </citation>
    <scope>NUCLEOTIDE SEQUENCE</scope>
    <source>
        <strain evidence="1">FL966</strain>
    </source>
</reference>
<keyword evidence="2" id="KW-1185">Reference proteome</keyword>
<comment type="caution">
    <text evidence="1">The sequence shown here is derived from an EMBL/GenBank/DDBJ whole genome shotgun (WGS) entry which is preliminary data.</text>
</comment>
<dbReference type="EMBL" id="CAJVQA010004356">
    <property type="protein sequence ID" value="CAG8596979.1"/>
    <property type="molecule type" value="Genomic_DNA"/>
</dbReference>
<name>A0A9N9CFE9_9GLOM</name>
<feature type="non-terminal residue" evidence="1">
    <location>
        <position position="1"/>
    </location>
</feature>
<protein>
    <submittedName>
        <fullName evidence="1">4041_t:CDS:1</fullName>
    </submittedName>
</protein>
<organism evidence="1 2">
    <name type="scientific">Cetraspora pellucida</name>
    <dbReference type="NCBI Taxonomy" id="1433469"/>
    <lineage>
        <taxon>Eukaryota</taxon>
        <taxon>Fungi</taxon>
        <taxon>Fungi incertae sedis</taxon>
        <taxon>Mucoromycota</taxon>
        <taxon>Glomeromycotina</taxon>
        <taxon>Glomeromycetes</taxon>
        <taxon>Diversisporales</taxon>
        <taxon>Gigasporaceae</taxon>
        <taxon>Cetraspora</taxon>
    </lineage>
</organism>